<dbReference type="STRING" id="318464.IO99_00640"/>
<protein>
    <recommendedName>
        <fullName evidence="1">LysM domain-containing protein</fullName>
    </recommendedName>
</protein>
<feature type="domain" description="LysM" evidence="1">
    <location>
        <begin position="170"/>
        <end position="220"/>
    </location>
</feature>
<dbReference type="eggNOG" id="COG1388">
    <property type="taxonomic scope" value="Bacteria"/>
</dbReference>
<dbReference type="PANTHER" id="PTHR34700">
    <property type="entry name" value="POTASSIUM BINDING PROTEIN KBP"/>
    <property type="match status" value="1"/>
</dbReference>
<dbReference type="InterPro" id="IPR052196">
    <property type="entry name" value="Bact_Kbp"/>
</dbReference>
<accession>A0A084JID3</accession>
<evidence type="ECO:0000313" key="3">
    <source>
        <dbReference type="Proteomes" id="UP000028542"/>
    </source>
</evidence>
<dbReference type="PROSITE" id="PS51782">
    <property type="entry name" value="LYSM"/>
    <property type="match status" value="1"/>
</dbReference>
<dbReference type="InterPro" id="IPR036779">
    <property type="entry name" value="LysM_dom_sf"/>
</dbReference>
<comment type="caution">
    <text evidence="2">The sequence shown here is derived from an EMBL/GenBank/DDBJ whole genome shotgun (WGS) entry which is preliminary data.</text>
</comment>
<proteinExistence type="predicted"/>
<dbReference type="RefSeq" id="WP_035129044.1">
    <property type="nucleotide sequence ID" value="NZ_JPMD01000001.1"/>
</dbReference>
<name>A0A084JID3_9CLOT</name>
<dbReference type="Proteomes" id="UP000028542">
    <property type="component" value="Unassembled WGS sequence"/>
</dbReference>
<dbReference type="Gene3D" id="3.10.350.10">
    <property type="entry name" value="LysM domain"/>
    <property type="match status" value="1"/>
</dbReference>
<dbReference type="CDD" id="cd00118">
    <property type="entry name" value="LysM"/>
    <property type="match status" value="1"/>
</dbReference>
<keyword evidence="3" id="KW-1185">Reference proteome</keyword>
<dbReference type="AlphaFoldDB" id="A0A084JID3"/>
<dbReference type="SMART" id="SM00257">
    <property type="entry name" value="LysM"/>
    <property type="match status" value="1"/>
</dbReference>
<reference evidence="2 3" key="1">
    <citation type="submission" date="2014-07" db="EMBL/GenBank/DDBJ databases">
        <title>Draft genome of Clostridium sulfidigenes 113A isolated from sediments associated with methane hydrate from Krishna Godavari basin.</title>
        <authorList>
            <person name="Honkalas V.S."/>
            <person name="Dabir A.P."/>
            <person name="Arora P."/>
            <person name="Dhakephalkar P.K."/>
        </authorList>
    </citation>
    <scope>NUCLEOTIDE SEQUENCE [LARGE SCALE GENOMIC DNA]</scope>
    <source>
        <strain evidence="2 3">113A</strain>
    </source>
</reference>
<dbReference type="PANTHER" id="PTHR34700:SF4">
    <property type="entry name" value="PHAGE-LIKE ELEMENT PBSX PROTEIN XKDP"/>
    <property type="match status" value="1"/>
</dbReference>
<sequence>MSYAIFFRDEEEKVTIRLPTNPEEISKSIECESEEYEVLKLGKISVPGVKGLMEVKFEAQFPHRASTLVETKNKFKGPDYYISKFNSWMKNKKTVRFICTNGITRDLSILVTITSLEIKETAGEEGDYYTSFSLKEYVPYSLKELKTNPSIAYKPPTPTRKASPPKPANKMYTIVRGDCLWNIAKKYLGNGARWTEIYKINRPPLGNNPNLIYPGQRIKIP</sequence>
<dbReference type="InterPro" id="IPR018392">
    <property type="entry name" value="LysM"/>
</dbReference>
<evidence type="ECO:0000313" key="2">
    <source>
        <dbReference type="EMBL" id="KEZ88717.1"/>
    </source>
</evidence>
<dbReference type="Pfam" id="PF01476">
    <property type="entry name" value="LysM"/>
    <property type="match status" value="1"/>
</dbReference>
<dbReference type="EMBL" id="JPMD01000001">
    <property type="protein sequence ID" value="KEZ88717.1"/>
    <property type="molecule type" value="Genomic_DNA"/>
</dbReference>
<organism evidence="2 3">
    <name type="scientific">Clostridium sulfidigenes</name>
    <dbReference type="NCBI Taxonomy" id="318464"/>
    <lineage>
        <taxon>Bacteria</taxon>
        <taxon>Bacillati</taxon>
        <taxon>Bacillota</taxon>
        <taxon>Clostridia</taxon>
        <taxon>Eubacteriales</taxon>
        <taxon>Clostridiaceae</taxon>
        <taxon>Clostridium</taxon>
    </lineage>
</organism>
<dbReference type="SUPFAM" id="SSF54106">
    <property type="entry name" value="LysM domain"/>
    <property type="match status" value="1"/>
</dbReference>
<gene>
    <name evidence="2" type="ORF">IO99_00640</name>
</gene>
<evidence type="ECO:0000259" key="1">
    <source>
        <dbReference type="PROSITE" id="PS51782"/>
    </source>
</evidence>